<feature type="DNA-binding region" description="H-T-H motif" evidence="4">
    <location>
        <begin position="30"/>
        <end position="49"/>
    </location>
</feature>
<dbReference type="Gene3D" id="1.10.357.10">
    <property type="entry name" value="Tetracycline Repressor, domain 2"/>
    <property type="match status" value="1"/>
</dbReference>
<proteinExistence type="predicted"/>
<protein>
    <submittedName>
        <fullName evidence="6">TetR/AcrR family transcriptional regulator</fullName>
    </submittedName>
</protein>
<keyword evidence="2 4" id="KW-0238">DNA-binding</keyword>
<organism evidence="6 7">
    <name type="scientific">Mycobacterium paraterrae</name>
    <dbReference type="NCBI Taxonomy" id="577492"/>
    <lineage>
        <taxon>Bacteria</taxon>
        <taxon>Bacillati</taxon>
        <taxon>Actinomycetota</taxon>
        <taxon>Actinomycetes</taxon>
        <taxon>Mycobacteriales</taxon>
        <taxon>Mycobacteriaceae</taxon>
        <taxon>Mycobacterium</taxon>
    </lineage>
</organism>
<keyword evidence="3" id="KW-0804">Transcription</keyword>
<name>A0ABY3VI47_9MYCO</name>
<dbReference type="SUPFAM" id="SSF46689">
    <property type="entry name" value="Homeodomain-like"/>
    <property type="match status" value="1"/>
</dbReference>
<dbReference type="InterPro" id="IPR011075">
    <property type="entry name" value="TetR_C"/>
</dbReference>
<dbReference type="InterPro" id="IPR001647">
    <property type="entry name" value="HTH_TetR"/>
</dbReference>
<dbReference type="Pfam" id="PF16925">
    <property type="entry name" value="TetR_C_13"/>
    <property type="match status" value="1"/>
</dbReference>
<dbReference type="Proteomes" id="UP001055336">
    <property type="component" value="Chromosome"/>
</dbReference>
<dbReference type="RefSeq" id="WP_240260805.1">
    <property type="nucleotide sequence ID" value="NZ_CP092488.2"/>
</dbReference>
<dbReference type="PANTHER" id="PTHR47506:SF3">
    <property type="entry name" value="HTH-TYPE TRANSCRIPTIONAL REGULATOR LMRA"/>
    <property type="match status" value="1"/>
</dbReference>
<keyword evidence="7" id="KW-1185">Reference proteome</keyword>
<dbReference type="PANTHER" id="PTHR47506">
    <property type="entry name" value="TRANSCRIPTIONAL REGULATORY PROTEIN"/>
    <property type="match status" value="1"/>
</dbReference>
<accession>A0ABY3VI47</accession>
<dbReference type="InterPro" id="IPR009057">
    <property type="entry name" value="Homeodomain-like_sf"/>
</dbReference>
<evidence type="ECO:0000256" key="3">
    <source>
        <dbReference type="ARBA" id="ARBA00023163"/>
    </source>
</evidence>
<evidence type="ECO:0000259" key="5">
    <source>
        <dbReference type="PROSITE" id="PS50977"/>
    </source>
</evidence>
<evidence type="ECO:0000256" key="2">
    <source>
        <dbReference type="ARBA" id="ARBA00023125"/>
    </source>
</evidence>
<evidence type="ECO:0000256" key="4">
    <source>
        <dbReference type="PROSITE-ProRule" id="PRU00335"/>
    </source>
</evidence>
<evidence type="ECO:0000313" key="7">
    <source>
        <dbReference type="Proteomes" id="UP001055336"/>
    </source>
</evidence>
<dbReference type="PROSITE" id="PS50977">
    <property type="entry name" value="HTH_TETR_2"/>
    <property type="match status" value="1"/>
</dbReference>
<feature type="domain" description="HTH tetR-type" evidence="5">
    <location>
        <begin position="7"/>
        <end position="67"/>
    </location>
</feature>
<keyword evidence="1" id="KW-0805">Transcription regulation</keyword>
<dbReference type="InterPro" id="IPR036271">
    <property type="entry name" value="Tet_transcr_reg_TetR-rel_C_sf"/>
</dbReference>
<dbReference type="EMBL" id="CP092488">
    <property type="protein sequence ID" value="UMB69073.1"/>
    <property type="molecule type" value="Genomic_DNA"/>
</dbReference>
<reference evidence="6" key="1">
    <citation type="submission" date="2022-08" db="EMBL/GenBank/DDBJ databases">
        <title>Whole genome sequencing of non-tuberculosis mycobacteria type-strains.</title>
        <authorList>
            <person name="Igarashi Y."/>
            <person name="Osugi A."/>
            <person name="Mitarai S."/>
        </authorList>
    </citation>
    <scope>NUCLEOTIDE SEQUENCE</scope>
    <source>
        <strain evidence="6">DSM 45127</strain>
    </source>
</reference>
<dbReference type="SUPFAM" id="SSF48498">
    <property type="entry name" value="Tetracyclin repressor-like, C-terminal domain"/>
    <property type="match status" value="1"/>
</dbReference>
<gene>
    <name evidence="6" type="ORF">MKK62_22275</name>
</gene>
<evidence type="ECO:0000313" key="6">
    <source>
        <dbReference type="EMBL" id="UMB69073.1"/>
    </source>
</evidence>
<evidence type="ECO:0000256" key="1">
    <source>
        <dbReference type="ARBA" id="ARBA00023015"/>
    </source>
</evidence>
<dbReference type="Pfam" id="PF00440">
    <property type="entry name" value="TetR_N"/>
    <property type="match status" value="1"/>
</dbReference>
<sequence length="199" mass="21207">MITRKGQLTRDRILAAAAALVYERGVAGTSTEDVQAAAGVSASQLYHYFTDKRSLTHAVVEYQADAILGFQESMLAGLDSLEALRRWAATIVDIQRGNGFRGGCPLGSLASELAESDSAAREDVAAAYRRWHDAIRSGLSHLRDRGGLVKSADVDKLATALLTSLQGGLLLAQALRDGEPLEIALSTAIDHIATFAAER</sequence>
<dbReference type="PRINTS" id="PR00455">
    <property type="entry name" value="HTHTETR"/>
</dbReference>